<protein>
    <recommendedName>
        <fullName evidence="3">M23ase beta-sheet core domain-containing protein</fullName>
    </recommendedName>
</protein>
<dbReference type="Gene3D" id="6.10.250.3150">
    <property type="match status" value="1"/>
</dbReference>
<dbReference type="SUPFAM" id="SSF51261">
    <property type="entry name" value="Duplicated hybrid motif"/>
    <property type="match status" value="1"/>
</dbReference>
<feature type="coiled-coil region" evidence="2">
    <location>
        <begin position="236"/>
        <end position="263"/>
    </location>
</feature>
<evidence type="ECO:0000256" key="1">
    <source>
        <dbReference type="ARBA" id="ARBA00022729"/>
    </source>
</evidence>
<feature type="domain" description="M23ase beta-sheet core" evidence="3">
    <location>
        <begin position="304"/>
        <end position="406"/>
    </location>
</feature>
<keyword evidence="1" id="KW-0732">Signal</keyword>
<dbReference type="AlphaFoldDB" id="A0A2H0TQQ9"/>
<comment type="caution">
    <text evidence="4">The sequence shown here is derived from an EMBL/GenBank/DDBJ whole genome shotgun (WGS) entry which is preliminary data.</text>
</comment>
<dbReference type="Pfam" id="PF01551">
    <property type="entry name" value="Peptidase_M23"/>
    <property type="match status" value="1"/>
</dbReference>
<reference evidence="5" key="1">
    <citation type="submission" date="2017-09" db="EMBL/GenBank/DDBJ databases">
        <title>Depth-based differentiation of microbial function through sediment-hosted aquifers and enrichment of novel symbionts in the deep terrestrial subsurface.</title>
        <authorList>
            <person name="Probst A.J."/>
            <person name="Ladd B."/>
            <person name="Jarett J.K."/>
            <person name="Geller-Mcgrath D.E."/>
            <person name="Sieber C.M.K."/>
            <person name="Emerson J.B."/>
            <person name="Anantharaman K."/>
            <person name="Thomas B.C."/>
            <person name="Malmstrom R."/>
            <person name="Stieglmeier M."/>
            <person name="Klingl A."/>
            <person name="Woyke T."/>
            <person name="Ryan C.M."/>
            <person name="Banfield J.F."/>
        </authorList>
    </citation>
    <scope>NUCLEOTIDE SEQUENCE [LARGE SCALE GENOMIC DNA]</scope>
</reference>
<dbReference type="PANTHER" id="PTHR21666:SF289">
    <property type="entry name" value="L-ALA--D-GLU ENDOPEPTIDASE"/>
    <property type="match status" value="1"/>
</dbReference>
<dbReference type="PANTHER" id="PTHR21666">
    <property type="entry name" value="PEPTIDASE-RELATED"/>
    <property type="match status" value="1"/>
</dbReference>
<dbReference type="EMBL" id="PFCB01000020">
    <property type="protein sequence ID" value="PIR74482.1"/>
    <property type="molecule type" value="Genomic_DNA"/>
</dbReference>
<evidence type="ECO:0000313" key="5">
    <source>
        <dbReference type="Proteomes" id="UP000230154"/>
    </source>
</evidence>
<evidence type="ECO:0000313" key="4">
    <source>
        <dbReference type="EMBL" id="PIR74482.1"/>
    </source>
</evidence>
<sequence length="414" mass="46901">MMREQKSIRHFLLLVALALFVPVLVYAVGAGYSEEIQQLQTKIEQKKGTVAALEKSIEAYKKRISQTQLEAVSLQNQVSILDNRKAQVELDIKLTQNRLDTIDLEIQSLDLEIDSKKNSIERQQEIVAEMLRGIHYNDRKKYIEVAAAYDDFSGFYNQVQQLQTVEQDLGKSARGLQIAKDELGQKRDQSSDRREAYARVKEELDAKQEELGEQQFLKENLLTETRSSERTYQTLLGSLRGQYQQIENEISGIEQDIRKRLEQQNQLQDRGDSNSGELSWPTSGRYITARFRDPDYPYRNIFEHNAIDIRAEHGTPVRAAASGYVARAKRCTSASCYSYVMIIHSAGISTLYGHTSKIVVDQDQFVSRGDIIAYSGGTPGTVGAGPFVTGPHLHFEVRKGGIPVNPLNYLVKDY</sequence>
<dbReference type="InterPro" id="IPR016047">
    <property type="entry name" value="M23ase_b-sheet_dom"/>
</dbReference>
<proteinExistence type="predicted"/>
<accession>A0A2H0TQQ9</accession>
<feature type="coiled-coil region" evidence="2">
    <location>
        <begin position="36"/>
        <end position="77"/>
    </location>
</feature>
<gene>
    <name evidence="4" type="ORF">COU35_02275</name>
</gene>
<dbReference type="Gene3D" id="2.70.70.10">
    <property type="entry name" value="Glucose Permease (Domain IIA)"/>
    <property type="match status" value="1"/>
</dbReference>
<dbReference type="CDD" id="cd12797">
    <property type="entry name" value="M23_peptidase"/>
    <property type="match status" value="1"/>
</dbReference>
<dbReference type="InterPro" id="IPR011055">
    <property type="entry name" value="Dup_hybrid_motif"/>
</dbReference>
<dbReference type="GO" id="GO:0004222">
    <property type="term" value="F:metalloendopeptidase activity"/>
    <property type="evidence" value="ECO:0007669"/>
    <property type="project" value="TreeGrafter"/>
</dbReference>
<name>A0A2H0TQQ9_9BACT</name>
<organism evidence="4 5">
    <name type="scientific">Candidatus Magasanikbacteria bacterium CG10_big_fil_rev_8_21_14_0_10_47_10</name>
    <dbReference type="NCBI Taxonomy" id="1974652"/>
    <lineage>
        <taxon>Bacteria</taxon>
        <taxon>Candidatus Magasanikiibacteriota</taxon>
    </lineage>
</organism>
<evidence type="ECO:0000256" key="2">
    <source>
        <dbReference type="SAM" id="Coils"/>
    </source>
</evidence>
<evidence type="ECO:0000259" key="3">
    <source>
        <dbReference type="Pfam" id="PF01551"/>
    </source>
</evidence>
<dbReference type="InterPro" id="IPR050570">
    <property type="entry name" value="Cell_wall_metabolism_enzyme"/>
</dbReference>
<dbReference type="Proteomes" id="UP000230154">
    <property type="component" value="Unassembled WGS sequence"/>
</dbReference>
<keyword evidence="2" id="KW-0175">Coiled coil</keyword>